<dbReference type="PANTHER" id="PTHR38764">
    <property type="entry name" value="ACYL CARRIER PROTEIN PHOSPHODIESTERASE"/>
    <property type="match status" value="1"/>
</dbReference>
<keyword evidence="1" id="KW-0444">Lipid biosynthesis</keyword>
<comment type="caution">
    <text evidence="4">The sequence shown here is derived from an EMBL/GenBank/DDBJ whole genome shotgun (WGS) entry which is preliminary data.</text>
</comment>
<dbReference type="Proteomes" id="UP001205603">
    <property type="component" value="Unassembled WGS sequence"/>
</dbReference>
<evidence type="ECO:0000256" key="3">
    <source>
        <dbReference type="ARBA" id="ARBA00023098"/>
    </source>
</evidence>
<evidence type="ECO:0000313" key="4">
    <source>
        <dbReference type="EMBL" id="MCP9613046.1"/>
    </source>
</evidence>
<dbReference type="EMBL" id="JANDHW010000020">
    <property type="protein sequence ID" value="MCP9613046.1"/>
    <property type="molecule type" value="Genomic_DNA"/>
</dbReference>
<dbReference type="InterPro" id="IPR007431">
    <property type="entry name" value="ACP_PD"/>
</dbReference>
<proteinExistence type="predicted"/>
<dbReference type="Pfam" id="PF04336">
    <property type="entry name" value="ACP_PD"/>
    <property type="match status" value="1"/>
</dbReference>
<keyword evidence="3" id="KW-0443">Lipid metabolism</keyword>
<sequence>MAHIYLSGNSTRMQVGGFIADAVKGKYDNYPKTIQKGIALHREIDIFTDSHETVKECIARLRPHFGKYSTILPDLFFDHYLASDFTDLTGKSLDSFSYRFYISLILNYKHLPLRVQNFVWHFIITNRLGRYRTLKGLNESLEIMRRYNRLPLDTDEIMIHFRENYNFYRSAFDAFFPEIIYFAADHRHAK</sequence>
<evidence type="ECO:0000256" key="2">
    <source>
        <dbReference type="ARBA" id="ARBA00022801"/>
    </source>
</evidence>
<keyword evidence="5" id="KW-1185">Reference proteome</keyword>
<accession>A0ABT1MMB1</accession>
<name>A0ABT1MMB1_9BACT</name>
<protein>
    <submittedName>
        <fullName evidence="4">ACP phosphodiesterase</fullName>
    </submittedName>
</protein>
<dbReference type="PANTHER" id="PTHR38764:SF1">
    <property type="entry name" value="ACYL CARRIER PROTEIN PHOSPHODIESTERASE"/>
    <property type="match status" value="1"/>
</dbReference>
<gene>
    <name evidence="4" type="ORF">NMU02_13185</name>
</gene>
<evidence type="ECO:0000313" key="5">
    <source>
        <dbReference type="Proteomes" id="UP001205603"/>
    </source>
</evidence>
<evidence type="ECO:0000256" key="1">
    <source>
        <dbReference type="ARBA" id="ARBA00022516"/>
    </source>
</evidence>
<reference evidence="4 5" key="1">
    <citation type="submission" date="2022-07" db="EMBL/GenBank/DDBJ databases">
        <title>Fecal culturing of patients with breast cancer.</title>
        <authorList>
            <person name="Teng N.M.Y."/>
            <person name="Kiu R."/>
            <person name="Evans R."/>
            <person name="Baker D.J."/>
            <person name="Zenner C."/>
            <person name="Robinson S.D."/>
            <person name="Hall L.J."/>
        </authorList>
    </citation>
    <scope>NUCLEOTIDE SEQUENCE [LARGE SCALE GENOMIC DNA]</scope>
    <source>
        <strain evidence="4 5">LH1063</strain>
    </source>
</reference>
<dbReference type="RefSeq" id="WP_255028432.1">
    <property type="nucleotide sequence ID" value="NZ_JANDHW010000020.1"/>
</dbReference>
<keyword evidence="2" id="KW-0378">Hydrolase</keyword>
<organism evidence="4 5">
    <name type="scientific">Coprobacter tertius</name>
    <dbReference type="NCBI Taxonomy" id="2944915"/>
    <lineage>
        <taxon>Bacteria</taxon>
        <taxon>Pseudomonadati</taxon>
        <taxon>Bacteroidota</taxon>
        <taxon>Bacteroidia</taxon>
        <taxon>Bacteroidales</taxon>
        <taxon>Barnesiellaceae</taxon>
        <taxon>Coprobacter</taxon>
    </lineage>
</organism>